<evidence type="ECO:0000259" key="2">
    <source>
        <dbReference type="Pfam" id="PF00149"/>
    </source>
</evidence>
<evidence type="ECO:0000313" key="4">
    <source>
        <dbReference type="Proteomes" id="UP001470230"/>
    </source>
</evidence>
<dbReference type="Pfam" id="PF00149">
    <property type="entry name" value="Metallophos"/>
    <property type="match status" value="1"/>
</dbReference>
<name>A0ABR2H6H6_9EUKA</name>
<dbReference type="SUPFAM" id="SSF56300">
    <property type="entry name" value="Metallo-dependent phosphatases"/>
    <property type="match status" value="1"/>
</dbReference>
<proteinExistence type="predicted"/>
<dbReference type="Proteomes" id="UP001470230">
    <property type="component" value="Unassembled WGS sequence"/>
</dbReference>
<evidence type="ECO:0000313" key="3">
    <source>
        <dbReference type="EMBL" id="KAK8841428.1"/>
    </source>
</evidence>
<evidence type="ECO:0000256" key="1">
    <source>
        <dbReference type="SAM" id="MobiDB-lite"/>
    </source>
</evidence>
<gene>
    <name evidence="3" type="ORF">M9Y10_027045</name>
</gene>
<accession>A0ABR2H6H6</accession>
<reference evidence="3 4" key="1">
    <citation type="submission" date="2024-04" db="EMBL/GenBank/DDBJ databases">
        <title>Tritrichomonas musculus Genome.</title>
        <authorList>
            <person name="Alves-Ferreira E."/>
            <person name="Grigg M."/>
            <person name="Lorenzi H."/>
            <person name="Galac M."/>
        </authorList>
    </citation>
    <scope>NUCLEOTIDE SEQUENCE [LARGE SCALE GENOMIC DNA]</scope>
    <source>
        <strain evidence="3 4">EAF2021</strain>
    </source>
</reference>
<feature type="domain" description="Calcineurin-like phosphoesterase" evidence="2">
    <location>
        <begin position="62"/>
        <end position="155"/>
    </location>
</feature>
<comment type="caution">
    <text evidence="3">The sequence shown here is derived from an EMBL/GenBank/DDBJ whole genome shotgun (WGS) entry which is preliminary data.</text>
</comment>
<dbReference type="InterPro" id="IPR004843">
    <property type="entry name" value="Calcineurin-like_PHP"/>
</dbReference>
<protein>
    <recommendedName>
        <fullName evidence="2">Calcineurin-like phosphoesterase domain-containing protein</fullName>
    </recommendedName>
</protein>
<dbReference type="Gene3D" id="3.60.21.10">
    <property type="match status" value="1"/>
</dbReference>
<organism evidence="3 4">
    <name type="scientific">Tritrichomonas musculus</name>
    <dbReference type="NCBI Taxonomy" id="1915356"/>
    <lineage>
        <taxon>Eukaryota</taxon>
        <taxon>Metamonada</taxon>
        <taxon>Parabasalia</taxon>
        <taxon>Tritrichomonadida</taxon>
        <taxon>Tritrichomonadidae</taxon>
        <taxon>Tritrichomonas</taxon>
    </lineage>
</organism>
<feature type="region of interest" description="Disordered" evidence="1">
    <location>
        <begin position="1"/>
        <end position="22"/>
    </location>
</feature>
<dbReference type="InterPro" id="IPR029052">
    <property type="entry name" value="Metallo-depent_PP-like"/>
</dbReference>
<keyword evidence="4" id="KW-1185">Reference proteome</keyword>
<sequence length="282" mass="32244">MGNTQSELNTSSNITNEPSQNWSNVIEDDNQQVQKFGNIPLMPLRNYQCDLHIIPSSQTKGMRAIVITDTHLGKFFPGEPNIPILYNYLKDIVTENSANVIFWLGDMIDYRAQDRENLGQKFLDAFSEFAIPIQFISGNHDRGIYRRLRVHGSMHYIQTKLLKIESPSTSNRPIFFAHDFGNPFKLSYEEIQSFLVTNKIAQRSKISPQDWLITGHTHATYVDENLKVASLAPFSIDMKSFCYGLLVENGGSFDMSLHKLETKNSIESKVQMIEEKEEENDA</sequence>
<dbReference type="EMBL" id="JAPFFF010000041">
    <property type="protein sequence ID" value="KAK8841428.1"/>
    <property type="molecule type" value="Genomic_DNA"/>
</dbReference>